<dbReference type="InterPro" id="IPR036249">
    <property type="entry name" value="Thioredoxin-like_sf"/>
</dbReference>
<evidence type="ECO:0000256" key="2">
    <source>
        <dbReference type="ARBA" id="ARBA00013017"/>
    </source>
</evidence>
<dbReference type="Proteomes" id="UP000032545">
    <property type="component" value="Unassembled WGS sequence"/>
</dbReference>
<evidence type="ECO:0000256" key="3">
    <source>
        <dbReference type="ARBA" id="ARBA00022559"/>
    </source>
</evidence>
<dbReference type="GO" id="GO:0008379">
    <property type="term" value="F:thioredoxin peroxidase activity"/>
    <property type="evidence" value="ECO:0007669"/>
    <property type="project" value="TreeGrafter"/>
</dbReference>
<dbReference type="RefSeq" id="WP_044888012.1">
    <property type="nucleotide sequence ID" value="NZ_JYFN01000069.1"/>
</dbReference>
<evidence type="ECO:0000256" key="9">
    <source>
        <dbReference type="ARBA" id="ARBA00038489"/>
    </source>
</evidence>
<evidence type="ECO:0000256" key="8">
    <source>
        <dbReference type="ARBA" id="ARBA00032824"/>
    </source>
</evidence>
<evidence type="ECO:0000256" key="1">
    <source>
        <dbReference type="ARBA" id="ARBA00003330"/>
    </source>
</evidence>
<dbReference type="EMBL" id="JYFN01000069">
    <property type="protein sequence ID" value="KJE20166.1"/>
    <property type="molecule type" value="Genomic_DNA"/>
</dbReference>
<evidence type="ECO:0000256" key="5">
    <source>
        <dbReference type="ARBA" id="ARBA00023002"/>
    </source>
</evidence>
<evidence type="ECO:0000256" key="7">
    <source>
        <dbReference type="ARBA" id="ARBA00023284"/>
    </source>
</evidence>
<evidence type="ECO:0000256" key="4">
    <source>
        <dbReference type="ARBA" id="ARBA00022862"/>
    </source>
</evidence>
<comment type="function">
    <text evidence="1">Thiol-specific peroxidase that catalyzes the reduction of hydrogen peroxide and organic hydroperoxides to water and alcohols, respectively. Plays a role in cell protection against oxidative stress by detoxifying peroxides and as sensor of hydrogen peroxide-mediated signaling events.</text>
</comment>
<reference evidence="14" key="1">
    <citation type="submission" date="2015-02" db="EMBL/GenBank/DDBJ databases">
        <title>Draft Genome of Frankia sp. CpI1-S.</title>
        <authorList>
            <person name="Oshone R.T."/>
            <person name="Ngom M."/>
            <person name="Ghodhbane-Gtari F."/>
            <person name="Gtari M."/>
            <person name="Morris K."/>
            <person name="Thomas K."/>
            <person name="Sen A."/>
            <person name="Tisa L.S."/>
        </authorList>
    </citation>
    <scope>NUCLEOTIDE SEQUENCE [LARGE SCALE GENOMIC DNA]</scope>
    <source>
        <strain evidence="14">CpI1-S</strain>
    </source>
</reference>
<evidence type="ECO:0000256" key="10">
    <source>
        <dbReference type="ARBA" id="ARBA00041373"/>
    </source>
</evidence>
<evidence type="ECO:0000313" key="13">
    <source>
        <dbReference type="EMBL" id="KJE20166.1"/>
    </source>
</evidence>
<proteinExistence type="inferred from homology"/>
<name>A0A0D8B7J7_9ACTN</name>
<dbReference type="PANTHER" id="PTHR42801">
    <property type="entry name" value="THIOREDOXIN-DEPENDENT PEROXIDE REDUCTASE"/>
    <property type="match status" value="1"/>
</dbReference>
<dbReference type="InterPro" id="IPR013766">
    <property type="entry name" value="Thioredoxin_domain"/>
</dbReference>
<reference evidence="13 14" key="2">
    <citation type="journal article" date="2016" name="Genome Announc.">
        <title>Permanent Draft Genome Sequences for Two Variants of Frankia sp. Strain CpI1, the First Frankia Strain Isolated from Root Nodules of Comptonia peregrina.</title>
        <authorList>
            <person name="Oshone R."/>
            <person name="Hurst S.G.IV."/>
            <person name="Abebe-Akele F."/>
            <person name="Simpson S."/>
            <person name="Morris K."/>
            <person name="Thomas W.K."/>
            <person name="Tisa L.S."/>
        </authorList>
    </citation>
    <scope>NUCLEOTIDE SEQUENCE [LARGE SCALE GENOMIC DNA]</scope>
    <source>
        <strain evidence="14">CpI1-S</strain>
    </source>
</reference>
<gene>
    <name evidence="13" type="ORF">FF36_05544</name>
</gene>
<keyword evidence="3" id="KW-0575">Peroxidase</keyword>
<keyword evidence="5" id="KW-0560">Oxidoreductase</keyword>
<feature type="domain" description="Thioredoxin" evidence="12">
    <location>
        <begin position="51"/>
        <end position="224"/>
    </location>
</feature>
<keyword evidence="6" id="KW-1015">Disulfide bond</keyword>
<keyword evidence="4" id="KW-0049">Antioxidant</keyword>
<dbReference type="CDD" id="cd02970">
    <property type="entry name" value="PRX_like2"/>
    <property type="match status" value="1"/>
</dbReference>
<dbReference type="PROSITE" id="PS51352">
    <property type="entry name" value="THIOREDOXIN_2"/>
    <property type="match status" value="1"/>
</dbReference>
<accession>A0A0D8B7J7</accession>
<evidence type="ECO:0000259" key="12">
    <source>
        <dbReference type="PROSITE" id="PS51352"/>
    </source>
</evidence>
<comment type="similarity">
    <text evidence="9">Belongs to the peroxiredoxin family. BCP/PrxQ subfamily.</text>
</comment>
<evidence type="ECO:0000256" key="11">
    <source>
        <dbReference type="ARBA" id="ARBA00049091"/>
    </source>
</evidence>
<dbReference type="GO" id="GO:0045454">
    <property type="term" value="P:cell redox homeostasis"/>
    <property type="evidence" value="ECO:0007669"/>
    <property type="project" value="TreeGrafter"/>
</dbReference>
<evidence type="ECO:0000256" key="6">
    <source>
        <dbReference type="ARBA" id="ARBA00023157"/>
    </source>
</evidence>
<dbReference type="InterPro" id="IPR000866">
    <property type="entry name" value="AhpC/TSA"/>
</dbReference>
<evidence type="ECO:0000313" key="14">
    <source>
        <dbReference type="Proteomes" id="UP000032545"/>
    </source>
</evidence>
<dbReference type="GO" id="GO:0005737">
    <property type="term" value="C:cytoplasm"/>
    <property type="evidence" value="ECO:0007669"/>
    <property type="project" value="TreeGrafter"/>
</dbReference>
<organism evidence="13 14">
    <name type="scientific">Frankia torreyi</name>
    <dbReference type="NCBI Taxonomy" id="1856"/>
    <lineage>
        <taxon>Bacteria</taxon>
        <taxon>Bacillati</taxon>
        <taxon>Actinomycetota</taxon>
        <taxon>Actinomycetes</taxon>
        <taxon>Frankiales</taxon>
        <taxon>Frankiaceae</taxon>
        <taxon>Frankia</taxon>
    </lineage>
</organism>
<comment type="catalytic activity">
    <reaction evidence="11">
        <text>a hydroperoxide + [thioredoxin]-dithiol = an alcohol + [thioredoxin]-disulfide + H2O</text>
        <dbReference type="Rhea" id="RHEA:62620"/>
        <dbReference type="Rhea" id="RHEA-COMP:10698"/>
        <dbReference type="Rhea" id="RHEA-COMP:10700"/>
        <dbReference type="ChEBI" id="CHEBI:15377"/>
        <dbReference type="ChEBI" id="CHEBI:29950"/>
        <dbReference type="ChEBI" id="CHEBI:30879"/>
        <dbReference type="ChEBI" id="CHEBI:35924"/>
        <dbReference type="ChEBI" id="CHEBI:50058"/>
        <dbReference type="EC" id="1.11.1.24"/>
    </reaction>
</comment>
<protein>
    <recommendedName>
        <fullName evidence="2">thioredoxin-dependent peroxiredoxin</fullName>
        <ecNumber evidence="2">1.11.1.24</ecNumber>
    </recommendedName>
    <alternativeName>
        <fullName evidence="10">Bacterioferritin comigratory protein</fullName>
    </alternativeName>
    <alternativeName>
        <fullName evidence="8">Thioredoxin peroxidase</fullName>
    </alternativeName>
</protein>
<dbReference type="SUPFAM" id="SSF52833">
    <property type="entry name" value="Thioredoxin-like"/>
    <property type="match status" value="1"/>
</dbReference>
<comment type="caution">
    <text evidence="13">The sequence shown here is derived from an EMBL/GenBank/DDBJ whole genome shotgun (WGS) entry which is preliminary data.</text>
</comment>
<dbReference type="PATRIC" id="fig|1502723.3.peg.5967"/>
<dbReference type="EC" id="1.11.1.24" evidence="2"/>
<dbReference type="GO" id="GO:0034599">
    <property type="term" value="P:cellular response to oxidative stress"/>
    <property type="evidence" value="ECO:0007669"/>
    <property type="project" value="TreeGrafter"/>
</dbReference>
<dbReference type="Pfam" id="PF00578">
    <property type="entry name" value="AhpC-TSA"/>
    <property type="match status" value="1"/>
</dbReference>
<dbReference type="AlphaFoldDB" id="A0A0D8B7J7"/>
<dbReference type="PANTHER" id="PTHR42801:SF7">
    <property type="entry name" value="SLL1159 PROTEIN"/>
    <property type="match status" value="1"/>
</dbReference>
<dbReference type="InterPro" id="IPR050924">
    <property type="entry name" value="Peroxiredoxin_BCP/PrxQ"/>
</dbReference>
<dbReference type="OrthoDB" id="9809746at2"/>
<dbReference type="Gene3D" id="3.40.30.10">
    <property type="entry name" value="Glutaredoxin"/>
    <property type="match status" value="1"/>
</dbReference>
<keyword evidence="14" id="KW-1185">Reference proteome</keyword>
<keyword evidence="7" id="KW-0676">Redox-active center</keyword>
<sequence>MATPQTTSTSLTDATIALRSQLHDAYGAEALAPFDNDASAMAADGIGSAAPAVGTSAPDFALPDIHGASRALTDLLAAGPVVLVFYRGAWCPYCNLQLRAFQAALGEIEAAGATLVAVSPQTPDNSLSFAEKEGLGFTVLSDPHNTVARTYGLVFRQADGSTAAQKTLGIDLAEANGDDSHELPAAATFVVDTDTVIRFRSISADYRWRIGPEEVLAALRGLSR</sequence>